<protein>
    <submittedName>
        <fullName evidence="1">Uncharacterized protein</fullName>
    </submittedName>
</protein>
<dbReference type="AlphaFoldDB" id="Q7S5W8"/>
<dbReference type="VEuPathDB" id="FungiDB:NCU04700"/>
<evidence type="ECO:0000313" key="1">
    <source>
        <dbReference type="EMBL" id="EAA30927.1"/>
    </source>
</evidence>
<organism evidence="1 2">
    <name type="scientific">Neurospora crassa (strain ATCC 24698 / 74-OR23-1A / CBS 708.71 / DSM 1257 / FGSC 987)</name>
    <dbReference type="NCBI Taxonomy" id="367110"/>
    <lineage>
        <taxon>Eukaryota</taxon>
        <taxon>Fungi</taxon>
        <taxon>Dikarya</taxon>
        <taxon>Ascomycota</taxon>
        <taxon>Pezizomycotina</taxon>
        <taxon>Sordariomycetes</taxon>
        <taxon>Sordariomycetidae</taxon>
        <taxon>Sordariales</taxon>
        <taxon>Sordariaceae</taxon>
        <taxon>Neurospora</taxon>
    </lineage>
</organism>
<sequence>MTSKMRVWTSAFAIQFFSGDELSESSATTQIAPPADNVSATEPLRTLQRLVGSKYAVSHITASTLKTYRAIPSQVEQSRAEPSRDHQLVLYFVAIRT</sequence>
<evidence type="ECO:0000313" key="2">
    <source>
        <dbReference type="Proteomes" id="UP000001805"/>
    </source>
</evidence>
<accession>Q7S5W8</accession>
<dbReference type="KEGG" id="ncr:NCU04700"/>
<reference evidence="1 2" key="1">
    <citation type="journal article" date="2003" name="Nature">
        <title>The genome sequence of the filamentous fungus Neurospora crassa.</title>
        <authorList>
            <person name="Galagan J.E."/>
            <person name="Calvo S.E."/>
            <person name="Borkovich K.A."/>
            <person name="Selker E.U."/>
            <person name="Read N.D."/>
            <person name="Jaffe D."/>
            <person name="FitzHugh W."/>
            <person name="Ma L.J."/>
            <person name="Smirnov S."/>
            <person name="Purcell S."/>
            <person name="Rehman B."/>
            <person name="Elkins T."/>
            <person name="Engels R."/>
            <person name="Wang S."/>
            <person name="Nielsen C.B."/>
            <person name="Butler J."/>
            <person name="Endrizzi M."/>
            <person name="Qui D."/>
            <person name="Ianakiev P."/>
            <person name="Bell-Pedersen D."/>
            <person name="Nelson M.A."/>
            <person name="Werner-Washburne M."/>
            <person name="Selitrennikoff C.P."/>
            <person name="Kinsey J.A."/>
            <person name="Braun E.L."/>
            <person name="Zelter A."/>
            <person name="Schulte U."/>
            <person name="Kothe G.O."/>
            <person name="Jedd G."/>
            <person name="Mewes W."/>
            <person name="Staben C."/>
            <person name="Marcotte E."/>
            <person name="Greenberg D."/>
            <person name="Roy A."/>
            <person name="Foley K."/>
            <person name="Naylor J."/>
            <person name="Stange-Thomann N."/>
            <person name="Barrett R."/>
            <person name="Gnerre S."/>
            <person name="Kamal M."/>
            <person name="Kamvysselis M."/>
            <person name="Mauceli E."/>
            <person name="Bielke C."/>
            <person name="Rudd S."/>
            <person name="Frishman D."/>
            <person name="Krystofova S."/>
            <person name="Rasmussen C."/>
            <person name="Metzenberg R.L."/>
            <person name="Perkins D.D."/>
            <person name="Kroken S."/>
            <person name="Cogoni C."/>
            <person name="Macino G."/>
            <person name="Catcheside D."/>
            <person name="Li W."/>
            <person name="Pratt R.J."/>
            <person name="Osmani S.A."/>
            <person name="DeSouza C.P."/>
            <person name="Glass L."/>
            <person name="Orbach M.J."/>
            <person name="Berglund J.A."/>
            <person name="Voelker R."/>
            <person name="Yarden O."/>
            <person name="Plamann M."/>
            <person name="Seiler S."/>
            <person name="Dunlap J."/>
            <person name="Radford A."/>
            <person name="Aramayo R."/>
            <person name="Natvig D.O."/>
            <person name="Alex L.A."/>
            <person name="Mannhaupt G."/>
            <person name="Ebbole D.J."/>
            <person name="Freitag M."/>
            <person name="Paulsen I."/>
            <person name="Sachs M.S."/>
            <person name="Lander E.S."/>
            <person name="Nusbaum C."/>
            <person name="Birren B."/>
        </authorList>
    </citation>
    <scope>NUCLEOTIDE SEQUENCE [LARGE SCALE GENOMIC DNA]</scope>
    <source>
        <strain evidence="2">ATCC 24698 / 74-OR23-1A / CBS 708.71 / DSM 1257 / FGSC 987</strain>
    </source>
</reference>
<dbReference type="InParanoid" id="Q7S5W8"/>
<dbReference type="GeneID" id="3876310"/>
<dbReference type="RefSeq" id="XP_960163.1">
    <property type="nucleotide sequence ID" value="XM_955070.1"/>
</dbReference>
<name>Q7S5W8_NEUCR</name>
<proteinExistence type="predicted"/>
<dbReference type="EMBL" id="CM002241">
    <property type="protein sequence ID" value="EAA30927.1"/>
    <property type="molecule type" value="Genomic_DNA"/>
</dbReference>
<gene>
    <name evidence="1" type="ORF">NCU04700</name>
</gene>
<dbReference type="HOGENOM" id="CLU_2347216_0_0_1"/>
<dbReference type="PaxDb" id="5141-EFNCRP00000004606"/>
<dbReference type="Proteomes" id="UP000001805">
    <property type="component" value="Chromosome 5, Linkage Group VI"/>
</dbReference>
<keyword evidence="2" id="KW-1185">Reference proteome</keyword>